<evidence type="ECO:0000313" key="2">
    <source>
        <dbReference type="Proteomes" id="UP000252357"/>
    </source>
</evidence>
<organism evidence="1 2">
    <name type="scientific">Parvibium lacunae</name>
    <dbReference type="NCBI Taxonomy" id="1888893"/>
    <lineage>
        <taxon>Bacteria</taxon>
        <taxon>Pseudomonadati</taxon>
        <taxon>Pseudomonadota</taxon>
        <taxon>Betaproteobacteria</taxon>
        <taxon>Burkholderiales</taxon>
        <taxon>Alcaligenaceae</taxon>
        <taxon>Parvibium</taxon>
    </lineage>
</organism>
<dbReference type="EMBL" id="QPGB01000006">
    <property type="protein sequence ID" value="RCS56520.1"/>
    <property type="molecule type" value="Genomic_DNA"/>
</dbReference>
<name>A0A368KYL3_9BURK</name>
<feature type="non-terminal residue" evidence="1">
    <location>
        <position position="1"/>
    </location>
</feature>
<proteinExistence type="predicted"/>
<evidence type="ECO:0000313" key="1">
    <source>
        <dbReference type="EMBL" id="RCS56520.1"/>
    </source>
</evidence>
<dbReference type="AlphaFoldDB" id="A0A368KYL3"/>
<gene>
    <name evidence="1" type="ORF">DU000_11155</name>
</gene>
<protein>
    <submittedName>
        <fullName evidence="1">Uncharacterized protein</fullName>
    </submittedName>
</protein>
<reference evidence="1 2" key="1">
    <citation type="journal article" date="2018" name="Int. J. Syst. Evol. Microbiol.">
        <title>Parvibium lacunae gen. nov., sp. nov., a new member of the family Alcaligenaceae isolated from a freshwater pond.</title>
        <authorList>
            <person name="Chen W.M."/>
            <person name="Xie P.B."/>
            <person name="Hsu M.Y."/>
            <person name="Sheu S.Y."/>
        </authorList>
    </citation>
    <scope>NUCLEOTIDE SEQUENCE [LARGE SCALE GENOMIC DNA]</scope>
    <source>
        <strain evidence="1 2">KMB9</strain>
    </source>
</reference>
<sequence>YENGLNGIQTLGSTLVGTLVGALGGKLETAAQTAQYSYNADVFNRQLHPAEKNLLRKLADKKAQDLGRNAQEQQDIANKLYLALEGEAAALLDKKESQQNAQYRQDLSNSQQNGLEGKYLAQKELDLMNWARSQVLDLQRQLGHQTIQLNGQDIIADGSKLQFFRSSTEQYNDSQLFNTSDRATMLRQFAGNGDANQTNAVVNQARQAARDGSVKAVDEYQQATLARMRTTNGGLATSTADLDVATLGVGGAAVKGAKALVTKVGEVIEAKLAQKAEQAAAEKAAKQTVIENNVYADNAGFANVAQREFKPGSTHRAENINAGQVTDRDGLVRVDEANTQNNKQLAEQLGYVPERWSTQRAAWKEGTLVTDRITTQPETYRMVIDQDQLKNIRDNLDAGNIDKASQSLGLWATKNEVNTLSDVRNPLAIPQEWKGRNGEKLYVIEFTVKPGAGVREGTVGPMFDKINEVELPGNGHQVNFMQNNPKNRPDLYEINIDSAKELKWIGQ</sequence>
<keyword evidence="2" id="KW-1185">Reference proteome</keyword>
<dbReference type="Proteomes" id="UP000252357">
    <property type="component" value="Unassembled WGS sequence"/>
</dbReference>
<accession>A0A368KYL3</accession>
<comment type="caution">
    <text evidence="1">The sequence shown here is derived from an EMBL/GenBank/DDBJ whole genome shotgun (WGS) entry which is preliminary data.</text>
</comment>